<protein>
    <submittedName>
        <fullName evidence="1">Uncharacterized protein</fullName>
    </submittedName>
</protein>
<dbReference type="Proteomes" id="UP000324897">
    <property type="component" value="Chromosome 4"/>
</dbReference>
<sequence length="84" mass="8756">MLLSMESGHQHWAGCVSGCGVKEPSPTSHNRIMMCASITIGSSDFSRATNGGVHLNCSKPSSTTGPPCEEVRISAGALSRLPLK</sequence>
<name>A0A5J9VPJ1_9POAL</name>
<comment type="caution">
    <text evidence="1">The sequence shown here is derived from an EMBL/GenBank/DDBJ whole genome shotgun (WGS) entry which is preliminary data.</text>
</comment>
<gene>
    <name evidence="1" type="ORF">EJB05_10685</name>
</gene>
<proteinExistence type="predicted"/>
<evidence type="ECO:0000313" key="1">
    <source>
        <dbReference type="EMBL" id="TVU37374.1"/>
    </source>
</evidence>
<dbReference type="EMBL" id="RWGY01000007">
    <property type="protein sequence ID" value="TVU37374.1"/>
    <property type="molecule type" value="Genomic_DNA"/>
</dbReference>
<feature type="non-terminal residue" evidence="1">
    <location>
        <position position="84"/>
    </location>
</feature>
<organism evidence="1 2">
    <name type="scientific">Eragrostis curvula</name>
    <name type="common">weeping love grass</name>
    <dbReference type="NCBI Taxonomy" id="38414"/>
    <lineage>
        <taxon>Eukaryota</taxon>
        <taxon>Viridiplantae</taxon>
        <taxon>Streptophyta</taxon>
        <taxon>Embryophyta</taxon>
        <taxon>Tracheophyta</taxon>
        <taxon>Spermatophyta</taxon>
        <taxon>Magnoliopsida</taxon>
        <taxon>Liliopsida</taxon>
        <taxon>Poales</taxon>
        <taxon>Poaceae</taxon>
        <taxon>PACMAD clade</taxon>
        <taxon>Chloridoideae</taxon>
        <taxon>Eragrostideae</taxon>
        <taxon>Eragrostidinae</taxon>
        <taxon>Eragrostis</taxon>
    </lineage>
</organism>
<dbReference type="Gramene" id="TVU37374">
    <property type="protein sequence ID" value="TVU37374"/>
    <property type="gene ID" value="EJB05_10685"/>
</dbReference>
<keyword evidence="2" id="KW-1185">Reference proteome</keyword>
<accession>A0A5J9VPJ1</accession>
<dbReference type="AlphaFoldDB" id="A0A5J9VPJ1"/>
<evidence type="ECO:0000313" key="2">
    <source>
        <dbReference type="Proteomes" id="UP000324897"/>
    </source>
</evidence>
<reference evidence="1 2" key="1">
    <citation type="journal article" date="2019" name="Sci. Rep.">
        <title>A high-quality genome of Eragrostis curvula grass provides insights into Poaceae evolution and supports new strategies to enhance forage quality.</title>
        <authorList>
            <person name="Carballo J."/>
            <person name="Santos B.A.C.M."/>
            <person name="Zappacosta D."/>
            <person name="Garbus I."/>
            <person name="Selva J.P."/>
            <person name="Gallo C.A."/>
            <person name="Diaz A."/>
            <person name="Albertini E."/>
            <person name="Caccamo M."/>
            <person name="Echenique V."/>
        </authorList>
    </citation>
    <scope>NUCLEOTIDE SEQUENCE [LARGE SCALE GENOMIC DNA]</scope>
    <source>
        <strain evidence="2">cv. Victoria</strain>
        <tissue evidence="1">Leaf</tissue>
    </source>
</reference>